<evidence type="ECO:0000313" key="2">
    <source>
        <dbReference type="EMBL" id="UOQ67747.1"/>
    </source>
</evidence>
<feature type="compositionally biased region" description="Polar residues" evidence="1">
    <location>
        <begin position="58"/>
        <end position="69"/>
    </location>
</feature>
<feature type="region of interest" description="Disordered" evidence="1">
    <location>
        <begin position="1"/>
        <end position="69"/>
    </location>
</feature>
<dbReference type="RefSeq" id="WP_245123775.1">
    <property type="nucleotide sequence ID" value="NZ_CP095061.1"/>
</dbReference>
<protein>
    <submittedName>
        <fullName evidence="2">Uncharacterized protein</fullName>
    </submittedName>
</protein>
<proteinExistence type="predicted"/>
<accession>A0ABY4GAF4</accession>
<feature type="compositionally biased region" description="Polar residues" evidence="1">
    <location>
        <begin position="1"/>
        <end position="20"/>
    </location>
</feature>
<organism evidence="2 3">
    <name type="scientific">Hymenobacter volaticus</name>
    <dbReference type="NCBI Taxonomy" id="2932254"/>
    <lineage>
        <taxon>Bacteria</taxon>
        <taxon>Pseudomonadati</taxon>
        <taxon>Bacteroidota</taxon>
        <taxon>Cytophagia</taxon>
        <taxon>Cytophagales</taxon>
        <taxon>Hymenobacteraceae</taxon>
        <taxon>Hymenobacter</taxon>
    </lineage>
</organism>
<evidence type="ECO:0000256" key="1">
    <source>
        <dbReference type="SAM" id="MobiDB-lite"/>
    </source>
</evidence>
<gene>
    <name evidence="2" type="ORF">MUN86_07755</name>
</gene>
<dbReference type="EMBL" id="CP095061">
    <property type="protein sequence ID" value="UOQ67747.1"/>
    <property type="molecule type" value="Genomic_DNA"/>
</dbReference>
<sequence>MATSSFPKTNASSIHDSNLDASDLAQPASDAPSQEESEAGPITMNGGVLHNPPFDSVEQANISAEPTDE</sequence>
<reference evidence="2" key="1">
    <citation type="submission" date="2022-04" db="EMBL/GenBank/DDBJ databases">
        <title>Hymenobacter sp. isolated from the air.</title>
        <authorList>
            <person name="Won M."/>
            <person name="Lee C.-M."/>
            <person name="Woen H.-Y."/>
            <person name="Kwon S.-W."/>
        </authorList>
    </citation>
    <scope>NUCLEOTIDE SEQUENCE</scope>
    <source>
        <strain evidence="2">5420S-77</strain>
    </source>
</reference>
<keyword evidence="3" id="KW-1185">Reference proteome</keyword>
<name>A0ABY4GAF4_9BACT</name>
<dbReference type="Proteomes" id="UP000830401">
    <property type="component" value="Chromosome"/>
</dbReference>
<evidence type="ECO:0000313" key="3">
    <source>
        <dbReference type="Proteomes" id="UP000830401"/>
    </source>
</evidence>